<name>A0AAV0I2R0_9ROSI</name>
<evidence type="ECO:0000313" key="2">
    <source>
        <dbReference type="Proteomes" id="UP001154282"/>
    </source>
</evidence>
<sequence>MNFQMISAEDVDQFKDVRSPFIEHVIVSEKFLTSCNKKKFFLDIIFYCCRPKFLSVTPRIYKGSREKMLSAAEVRKRCNRLLRCNSFIYVL</sequence>
<evidence type="ECO:0000313" key="1">
    <source>
        <dbReference type="EMBL" id="CAI0391921.1"/>
    </source>
</evidence>
<dbReference type="EMBL" id="CAMGYJ010000003">
    <property type="protein sequence ID" value="CAI0391921.1"/>
    <property type="molecule type" value="Genomic_DNA"/>
</dbReference>
<dbReference type="Proteomes" id="UP001154282">
    <property type="component" value="Unassembled WGS sequence"/>
</dbReference>
<dbReference type="AlphaFoldDB" id="A0AAV0I2R0"/>
<protein>
    <submittedName>
        <fullName evidence="1">Uncharacterized protein</fullName>
    </submittedName>
</protein>
<comment type="caution">
    <text evidence="1">The sequence shown here is derived from an EMBL/GenBank/DDBJ whole genome shotgun (WGS) entry which is preliminary data.</text>
</comment>
<feature type="non-terminal residue" evidence="1">
    <location>
        <position position="91"/>
    </location>
</feature>
<organism evidence="1 2">
    <name type="scientific">Linum tenue</name>
    <dbReference type="NCBI Taxonomy" id="586396"/>
    <lineage>
        <taxon>Eukaryota</taxon>
        <taxon>Viridiplantae</taxon>
        <taxon>Streptophyta</taxon>
        <taxon>Embryophyta</taxon>
        <taxon>Tracheophyta</taxon>
        <taxon>Spermatophyta</taxon>
        <taxon>Magnoliopsida</taxon>
        <taxon>eudicotyledons</taxon>
        <taxon>Gunneridae</taxon>
        <taxon>Pentapetalae</taxon>
        <taxon>rosids</taxon>
        <taxon>fabids</taxon>
        <taxon>Malpighiales</taxon>
        <taxon>Linaceae</taxon>
        <taxon>Linum</taxon>
    </lineage>
</organism>
<proteinExistence type="predicted"/>
<reference evidence="1" key="1">
    <citation type="submission" date="2022-08" db="EMBL/GenBank/DDBJ databases">
        <authorList>
            <person name="Gutierrez-Valencia J."/>
        </authorList>
    </citation>
    <scope>NUCLEOTIDE SEQUENCE</scope>
</reference>
<keyword evidence="2" id="KW-1185">Reference proteome</keyword>
<accession>A0AAV0I2R0</accession>
<gene>
    <name evidence="1" type="ORF">LITE_LOCUS7324</name>
</gene>